<comment type="subcellular location">
    <subcellularLocation>
        <location evidence="1">Membrane</location>
        <topology evidence="1">Multi-pass membrane protein</topology>
    </subcellularLocation>
</comment>
<dbReference type="PANTHER" id="PTHR11360:SF250">
    <property type="entry name" value="MFS-TYPE TRANSPORTER AFUA_1G00970"/>
    <property type="match status" value="1"/>
</dbReference>
<feature type="transmembrane region" description="Helical" evidence="3">
    <location>
        <begin position="173"/>
        <end position="191"/>
    </location>
</feature>
<dbReference type="EMBL" id="JAWDJX010000052">
    <property type="protein sequence ID" value="KAK3048108.1"/>
    <property type="molecule type" value="Genomic_DNA"/>
</dbReference>
<keyword evidence="3" id="KW-1133">Transmembrane helix</keyword>
<dbReference type="SUPFAM" id="SSF103473">
    <property type="entry name" value="MFS general substrate transporter"/>
    <property type="match status" value="1"/>
</dbReference>
<evidence type="ECO:0000313" key="6">
    <source>
        <dbReference type="Proteomes" id="UP001271007"/>
    </source>
</evidence>
<keyword evidence="3" id="KW-0472">Membrane</keyword>
<dbReference type="InterPro" id="IPR050327">
    <property type="entry name" value="Proton-linked_MCT"/>
</dbReference>
<dbReference type="Proteomes" id="UP001271007">
    <property type="component" value="Unassembled WGS sequence"/>
</dbReference>
<dbReference type="InterPro" id="IPR020846">
    <property type="entry name" value="MFS_dom"/>
</dbReference>
<feature type="domain" description="Major facilitator superfamily (MFS) profile" evidence="4">
    <location>
        <begin position="83"/>
        <end position="200"/>
    </location>
</feature>
<proteinExistence type="inferred from homology"/>
<evidence type="ECO:0000259" key="4">
    <source>
        <dbReference type="PROSITE" id="PS50850"/>
    </source>
</evidence>
<comment type="caution">
    <text evidence="5">The sequence shown here is derived from an EMBL/GenBank/DDBJ whole genome shotgun (WGS) entry which is preliminary data.</text>
</comment>
<comment type="similarity">
    <text evidence="2">Belongs to the major facilitator superfamily. Monocarboxylate porter (TC 2.A.1.13) family.</text>
</comment>
<evidence type="ECO:0000256" key="3">
    <source>
        <dbReference type="SAM" id="Phobius"/>
    </source>
</evidence>
<dbReference type="AlphaFoldDB" id="A0AAJ0G8B4"/>
<dbReference type="PANTHER" id="PTHR11360">
    <property type="entry name" value="MONOCARBOXYLATE TRANSPORTER"/>
    <property type="match status" value="1"/>
</dbReference>
<feature type="transmembrane region" description="Helical" evidence="3">
    <location>
        <begin position="84"/>
        <end position="106"/>
    </location>
</feature>
<feature type="transmembrane region" description="Helical" evidence="3">
    <location>
        <begin position="29"/>
        <end position="52"/>
    </location>
</feature>
<organism evidence="5 6">
    <name type="scientific">Extremus antarcticus</name>
    <dbReference type="NCBI Taxonomy" id="702011"/>
    <lineage>
        <taxon>Eukaryota</taxon>
        <taxon>Fungi</taxon>
        <taxon>Dikarya</taxon>
        <taxon>Ascomycota</taxon>
        <taxon>Pezizomycotina</taxon>
        <taxon>Dothideomycetes</taxon>
        <taxon>Dothideomycetidae</taxon>
        <taxon>Mycosphaerellales</taxon>
        <taxon>Extremaceae</taxon>
        <taxon>Extremus</taxon>
    </lineage>
</organism>
<feature type="transmembrane region" description="Helical" evidence="3">
    <location>
        <begin position="149"/>
        <end position="167"/>
    </location>
</feature>
<reference evidence="5" key="1">
    <citation type="submission" date="2023-04" db="EMBL/GenBank/DDBJ databases">
        <title>Black Yeasts Isolated from many extreme environments.</title>
        <authorList>
            <person name="Coleine C."/>
            <person name="Stajich J.E."/>
            <person name="Selbmann L."/>
        </authorList>
    </citation>
    <scope>NUCLEOTIDE SEQUENCE</scope>
    <source>
        <strain evidence="5">CCFEE 5312</strain>
    </source>
</reference>
<keyword evidence="3" id="KW-0812">Transmembrane</keyword>
<evidence type="ECO:0000256" key="2">
    <source>
        <dbReference type="ARBA" id="ARBA00006727"/>
    </source>
</evidence>
<evidence type="ECO:0000256" key="1">
    <source>
        <dbReference type="ARBA" id="ARBA00004141"/>
    </source>
</evidence>
<sequence>MGISVAGSSIGGVLWPVACDQLLHKDGVSFAWTMRIFGFIMIPLLIVVIITVRPPVVAVQKAGEPEKPKPDRKELRKEIGKSPFILLCCGLFVAYLGFFTPFFFVSVYASSLQMSRSLAFYLVAAINAASTFGRVLPGFLADRYGRFNLLILSAFTGGIVAFCWTSATSQAGLIIWSLAYGFSSGVSRVPLLSRTTKLTS</sequence>
<name>A0AAJ0G8B4_9PEZI</name>
<evidence type="ECO:0000313" key="5">
    <source>
        <dbReference type="EMBL" id="KAK3048108.1"/>
    </source>
</evidence>
<dbReference type="InterPro" id="IPR036259">
    <property type="entry name" value="MFS_trans_sf"/>
</dbReference>
<feature type="transmembrane region" description="Helical" evidence="3">
    <location>
        <begin position="118"/>
        <end position="137"/>
    </location>
</feature>
<accession>A0AAJ0G8B4</accession>
<dbReference type="InterPro" id="IPR011701">
    <property type="entry name" value="MFS"/>
</dbReference>
<gene>
    <name evidence="5" type="ORF">LTR09_010447</name>
</gene>
<dbReference type="GO" id="GO:0022857">
    <property type="term" value="F:transmembrane transporter activity"/>
    <property type="evidence" value="ECO:0007669"/>
    <property type="project" value="InterPro"/>
</dbReference>
<protein>
    <recommendedName>
        <fullName evidence="4">Major facilitator superfamily (MFS) profile domain-containing protein</fullName>
    </recommendedName>
</protein>
<dbReference type="PROSITE" id="PS50850">
    <property type="entry name" value="MFS"/>
    <property type="match status" value="1"/>
</dbReference>
<dbReference type="Pfam" id="PF07690">
    <property type="entry name" value="MFS_1"/>
    <property type="match status" value="1"/>
</dbReference>
<keyword evidence="6" id="KW-1185">Reference proteome</keyword>
<dbReference type="GO" id="GO:0016020">
    <property type="term" value="C:membrane"/>
    <property type="evidence" value="ECO:0007669"/>
    <property type="project" value="UniProtKB-SubCell"/>
</dbReference>
<dbReference type="Gene3D" id="1.20.1250.20">
    <property type="entry name" value="MFS general substrate transporter like domains"/>
    <property type="match status" value="1"/>
</dbReference>